<evidence type="ECO:0000313" key="6">
    <source>
        <dbReference type="EMBL" id="KAJ5197028.1"/>
    </source>
</evidence>
<gene>
    <name evidence="6" type="ORF">N7449_007507</name>
</gene>
<evidence type="ECO:0008006" key="8">
    <source>
        <dbReference type="Google" id="ProtNLM"/>
    </source>
</evidence>
<evidence type="ECO:0000256" key="3">
    <source>
        <dbReference type="ARBA" id="ARBA00022989"/>
    </source>
</evidence>
<evidence type="ECO:0000256" key="2">
    <source>
        <dbReference type="ARBA" id="ARBA00022692"/>
    </source>
</evidence>
<comment type="subcellular location">
    <subcellularLocation>
        <location evidence="1">Membrane</location>
        <topology evidence="1">Multi-pass membrane protein</topology>
    </subcellularLocation>
</comment>
<dbReference type="Proteomes" id="UP001150942">
    <property type="component" value="Unassembled WGS sequence"/>
</dbReference>
<dbReference type="InterPro" id="IPR005828">
    <property type="entry name" value="MFS_sugar_transport-like"/>
</dbReference>
<dbReference type="GO" id="GO:0016020">
    <property type="term" value="C:membrane"/>
    <property type="evidence" value="ECO:0007669"/>
    <property type="project" value="UniProtKB-SubCell"/>
</dbReference>
<sequence>MAEFTRGLLYILLVQGRKAVFYSAPICIVAGTIIQVCSFWIYGAFCAGRVLIGLGIGQFTATCLIYINEVAPAEIHGSCSHAHKASTASPSSYRIPMGLLMVLPSIMIILLPFIPESLVCCRGSSAKIYQWKNHVREQEYGAEEDMKTSSIQEIEHPV</sequence>
<reference evidence="6" key="2">
    <citation type="journal article" date="2023" name="IMA Fungus">
        <title>Comparative genomic study of the Penicillium genus elucidates a diverse pangenome and 15 lateral gene transfer events.</title>
        <authorList>
            <person name="Petersen C."/>
            <person name="Sorensen T."/>
            <person name="Nielsen M.R."/>
            <person name="Sondergaard T.E."/>
            <person name="Sorensen J.L."/>
            <person name="Fitzpatrick D.A."/>
            <person name="Frisvad J.C."/>
            <person name="Nielsen K.L."/>
        </authorList>
    </citation>
    <scope>NUCLEOTIDE SEQUENCE</scope>
    <source>
        <strain evidence="6">IBT 20477</strain>
    </source>
</reference>
<dbReference type="PANTHER" id="PTHR48022:SF77">
    <property type="entry name" value="MAJOR FACILITATOR SUPERFAMILY (MFS) PROFILE DOMAIN-CONTAINING PROTEIN"/>
    <property type="match status" value="1"/>
</dbReference>
<feature type="transmembrane region" description="Helical" evidence="5">
    <location>
        <begin position="20"/>
        <end position="43"/>
    </location>
</feature>
<comment type="caution">
    <text evidence="6">The sequence shown here is derived from an EMBL/GenBank/DDBJ whole genome shotgun (WGS) entry which is preliminary data.</text>
</comment>
<evidence type="ECO:0000313" key="7">
    <source>
        <dbReference type="Proteomes" id="UP001150942"/>
    </source>
</evidence>
<dbReference type="AlphaFoldDB" id="A0A9W9JHM6"/>
<keyword evidence="3 5" id="KW-1133">Transmembrane helix</keyword>
<dbReference type="InterPro" id="IPR050360">
    <property type="entry name" value="MFS_Sugar_Transporters"/>
</dbReference>
<dbReference type="InterPro" id="IPR036259">
    <property type="entry name" value="MFS_trans_sf"/>
</dbReference>
<evidence type="ECO:0000256" key="4">
    <source>
        <dbReference type="ARBA" id="ARBA00023136"/>
    </source>
</evidence>
<protein>
    <recommendedName>
        <fullName evidence="8">Major facilitator superfamily (MFS) profile domain-containing protein</fullName>
    </recommendedName>
</protein>
<organism evidence="6 7">
    <name type="scientific">Penicillium cf. viridicatum</name>
    <dbReference type="NCBI Taxonomy" id="2972119"/>
    <lineage>
        <taxon>Eukaryota</taxon>
        <taxon>Fungi</taxon>
        <taxon>Dikarya</taxon>
        <taxon>Ascomycota</taxon>
        <taxon>Pezizomycotina</taxon>
        <taxon>Eurotiomycetes</taxon>
        <taxon>Eurotiomycetidae</taxon>
        <taxon>Eurotiales</taxon>
        <taxon>Aspergillaceae</taxon>
        <taxon>Penicillium</taxon>
    </lineage>
</organism>
<keyword evidence="2 5" id="KW-0812">Transmembrane</keyword>
<reference evidence="6" key="1">
    <citation type="submission" date="2022-11" db="EMBL/GenBank/DDBJ databases">
        <authorList>
            <person name="Petersen C."/>
        </authorList>
    </citation>
    <scope>NUCLEOTIDE SEQUENCE</scope>
    <source>
        <strain evidence="6">IBT 20477</strain>
    </source>
</reference>
<dbReference type="OrthoDB" id="6133115at2759"/>
<accession>A0A9W9JHM6</accession>
<evidence type="ECO:0000256" key="5">
    <source>
        <dbReference type="SAM" id="Phobius"/>
    </source>
</evidence>
<keyword evidence="7" id="KW-1185">Reference proteome</keyword>
<dbReference type="EMBL" id="JAPQKQ010000005">
    <property type="protein sequence ID" value="KAJ5197028.1"/>
    <property type="molecule type" value="Genomic_DNA"/>
</dbReference>
<name>A0A9W9JHM6_9EURO</name>
<dbReference type="PANTHER" id="PTHR48022">
    <property type="entry name" value="PLASTIDIC GLUCOSE TRANSPORTER 4"/>
    <property type="match status" value="1"/>
</dbReference>
<feature type="transmembrane region" description="Helical" evidence="5">
    <location>
        <begin position="95"/>
        <end position="114"/>
    </location>
</feature>
<keyword evidence="4 5" id="KW-0472">Membrane</keyword>
<dbReference type="Pfam" id="PF00083">
    <property type="entry name" value="Sugar_tr"/>
    <property type="match status" value="1"/>
</dbReference>
<evidence type="ECO:0000256" key="1">
    <source>
        <dbReference type="ARBA" id="ARBA00004141"/>
    </source>
</evidence>
<proteinExistence type="predicted"/>
<dbReference type="Gene3D" id="1.20.1250.20">
    <property type="entry name" value="MFS general substrate transporter like domains"/>
    <property type="match status" value="1"/>
</dbReference>
<dbReference type="SUPFAM" id="SSF103473">
    <property type="entry name" value="MFS general substrate transporter"/>
    <property type="match status" value="1"/>
</dbReference>
<dbReference type="GO" id="GO:0005351">
    <property type="term" value="F:carbohydrate:proton symporter activity"/>
    <property type="evidence" value="ECO:0007669"/>
    <property type="project" value="TreeGrafter"/>
</dbReference>